<gene>
    <name evidence="1" type="ORF">H9S92_10825</name>
</gene>
<evidence type="ECO:0000313" key="2">
    <source>
        <dbReference type="Proteomes" id="UP000650081"/>
    </source>
</evidence>
<dbReference type="RefSeq" id="WP_187466725.1">
    <property type="nucleotide sequence ID" value="NZ_JACSIT010000100.1"/>
</dbReference>
<dbReference type="AlphaFoldDB" id="A0A923T8K0"/>
<comment type="caution">
    <text evidence="1">The sequence shown here is derived from an EMBL/GenBank/DDBJ whole genome shotgun (WGS) entry which is preliminary data.</text>
</comment>
<dbReference type="SUPFAM" id="SSF81301">
    <property type="entry name" value="Nucleotidyltransferase"/>
    <property type="match status" value="1"/>
</dbReference>
<dbReference type="Gene3D" id="3.30.460.10">
    <property type="entry name" value="Beta Polymerase, domain 2"/>
    <property type="match status" value="1"/>
</dbReference>
<evidence type="ECO:0000313" key="1">
    <source>
        <dbReference type="EMBL" id="MBC6994659.1"/>
    </source>
</evidence>
<proteinExistence type="predicted"/>
<sequence length="260" mass="29787">MVQQAFARQAKNILATDDKVIGLAVGGSWLADEVDEFSDLDLVLVTQEKISHDLSHMLEYARKLGDFISGFTGEHVGEPRLLICLYDNPLLHVDLKFLTLEEFGTRVETPVLLLDKEGQLANTLQSSQARFPYPSYQWIEDRFWTWIHYALTKIGRGEYVEAVDFFAFLRMLVLGPLLHIKNGNLPRGVRKVEKEVAPEDLAQLKLTIPTCERKSLLDSLGNAVNLYRHLRTVLYDGQVNLQREAEEKVMTYFTVIQHRK</sequence>
<dbReference type="EMBL" id="JACSIT010000100">
    <property type="protein sequence ID" value="MBC6994659.1"/>
    <property type="molecule type" value="Genomic_DNA"/>
</dbReference>
<reference evidence="1" key="1">
    <citation type="submission" date="2020-08" db="EMBL/GenBank/DDBJ databases">
        <title>Lewinella bacteria from marine environments.</title>
        <authorList>
            <person name="Zhong Y."/>
        </authorList>
    </citation>
    <scope>NUCLEOTIDE SEQUENCE</scope>
    <source>
        <strain evidence="1">KCTC 42187</strain>
    </source>
</reference>
<keyword evidence="2" id="KW-1185">Reference proteome</keyword>
<name>A0A923T8K0_9BACT</name>
<protein>
    <submittedName>
        <fullName evidence="1">Aminoglycoside 6-adenylyltransferase</fullName>
    </submittedName>
</protein>
<accession>A0A923T8K0</accession>
<dbReference type="InterPro" id="IPR043519">
    <property type="entry name" value="NT_sf"/>
</dbReference>
<organism evidence="1 2">
    <name type="scientific">Neolewinella lacunae</name>
    <dbReference type="NCBI Taxonomy" id="1517758"/>
    <lineage>
        <taxon>Bacteria</taxon>
        <taxon>Pseudomonadati</taxon>
        <taxon>Bacteroidota</taxon>
        <taxon>Saprospiria</taxon>
        <taxon>Saprospirales</taxon>
        <taxon>Lewinellaceae</taxon>
        <taxon>Neolewinella</taxon>
    </lineage>
</organism>
<dbReference type="Gene3D" id="1.20.120.330">
    <property type="entry name" value="Nucleotidyltransferases domain 2"/>
    <property type="match status" value="1"/>
</dbReference>
<dbReference type="Proteomes" id="UP000650081">
    <property type="component" value="Unassembled WGS sequence"/>
</dbReference>